<dbReference type="Proteomes" id="UP001314170">
    <property type="component" value="Unassembled WGS sequence"/>
</dbReference>
<protein>
    <submittedName>
        <fullName evidence="2">Uncharacterized protein</fullName>
    </submittedName>
</protein>
<organism evidence="2 3">
    <name type="scientific">Dovyalis caffra</name>
    <dbReference type="NCBI Taxonomy" id="77055"/>
    <lineage>
        <taxon>Eukaryota</taxon>
        <taxon>Viridiplantae</taxon>
        <taxon>Streptophyta</taxon>
        <taxon>Embryophyta</taxon>
        <taxon>Tracheophyta</taxon>
        <taxon>Spermatophyta</taxon>
        <taxon>Magnoliopsida</taxon>
        <taxon>eudicotyledons</taxon>
        <taxon>Gunneridae</taxon>
        <taxon>Pentapetalae</taxon>
        <taxon>rosids</taxon>
        <taxon>fabids</taxon>
        <taxon>Malpighiales</taxon>
        <taxon>Salicaceae</taxon>
        <taxon>Flacourtieae</taxon>
        <taxon>Dovyalis</taxon>
    </lineage>
</organism>
<comment type="caution">
    <text evidence="2">The sequence shown here is derived from an EMBL/GenBank/DDBJ whole genome shotgun (WGS) entry which is preliminary data.</text>
</comment>
<feature type="region of interest" description="Disordered" evidence="1">
    <location>
        <begin position="43"/>
        <end position="62"/>
    </location>
</feature>
<dbReference type="EMBL" id="CAWUPB010000913">
    <property type="protein sequence ID" value="CAK7329444.1"/>
    <property type="molecule type" value="Genomic_DNA"/>
</dbReference>
<proteinExistence type="predicted"/>
<gene>
    <name evidence="2" type="ORF">DCAF_LOCUS7199</name>
</gene>
<keyword evidence="3" id="KW-1185">Reference proteome</keyword>
<reference evidence="2 3" key="1">
    <citation type="submission" date="2024-01" db="EMBL/GenBank/DDBJ databases">
        <authorList>
            <person name="Waweru B."/>
        </authorList>
    </citation>
    <scope>NUCLEOTIDE SEQUENCE [LARGE SCALE GENOMIC DNA]</scope>
</reference>
<name>A0AAV1R9F5_9ROSI</name>
<dbReference type="AlphaFoldDB" id="A0AAV1R9F5"/>
<accession>A0AAV1R9F5</accession>
<sequence>MITNSVGDKISASLRDLWINAVVNCQVQEIELEVGIAEEDPFSRTEENSSLDAPSFGSEENPSFELPQCVFGSKTVRVLELELQYKRLKEPAGVFAYLQDLCLHSMLGSDSENALKKLISTSWPSLLTLVSMEGIKTLRINHSRWCCV</sequence>
<evidence type="ECO:0000256" key="1">
    <source>
        <dbReference type="SAM" id="MobiDB-lite"/>
    </source>
</evidence>
<evidence type="ECO:0000313" key="3">
    <source>
        <dbReference type="Proteomes" id="UP001314170"/>
    </source>
</evidence>
<evidence type="ECO:0000313" key="2">
    <source>
        <dbReference type="EMBL" id="CAK7329444.1"/>
    </source>
</evidence>